<feature type="signal peptide" evidence="8">
    <location>
        <begin position="1"/>
        <end position="16"/>
    </location>
</feature>
<evidence type="ECO:0000256" key="6">
    <source>
        <dbReference type="ARBA" id="ARBA00023098"/>
    </source>
</evidence>
<proteinExistence type="inferred from homology"/>
<keyword evidence="7" id="KW-0472">Membrane</keyword>
<dbReference type="GO" id="GO:0016020">
    <property type="term" value="C:membrane"/>
    <property type="evidence" value="ECO:0007669"/>
    <property type="project" value="UniProtKB-SubCell"/>
</dbReference>
<evidence type="ECO:0000313" key="11">
    <source>
        <dbReference type="Proteomes" id="UP000789405"/>
    </source>
</evidence>
<evidence type="ECO:0000256" key="2">
    <source>
        <dbReference type="ARBA" id="ARBA00009295"/>
    </source>
</evidence>
<evidence type="ECO:0000256" key="3">
    <source>
        <dbReference type="ARBA" id="ARBA00022692"/>
    </source>
</evidence>
<keyword evidence="6" id="KW-0443">Lipid metabolism</keyword>
<keyword evidence="5" id="KW-0560">Oxidoreductase</keyword>
<keyword evidence="3" id="KW-0812">Transmembrane</keyword>
<feature type="non-terminal residue" evidence="10">
    <location>
        <position position="1"/>
    </location>
</feature>
<dbReference type="OrthoDB" id="260091at2759"/>
<dbReference type="GO" id="GO:0016717">
    <property type="term" value="F:oxidoreductase activity, acting on paired donors, with oxidation of a pair of donors resulting in the reduction of molecular oxygen to two molecules of water"/>
    <property type="evidence" value="ECO:0007669"/>
    <property type="project" value="TreeGrafter"/>
</dbReference>
<dbReference type="PANTHER" id="PTHR19353:SF88">
    <property type="entry name" value="DELTA(5) FATTY ACID DESATURASE FAT-4"/>
    <property type="match status" value="1"/>
</dbReference>
<comment type="caution">
    <text evidence="10">The sequence shown here is derived from an EMBL/GenBank/DDBJ whole genome shotgun (WGS) entry which is preliminary data.</text>
</comment>
<dbReference type="EMBL" id="CAJVPY010018164">
    <property type="protein sequence ID" value="CAG8765701.1"/>
    <property type="molecule type" value="Genomic_DNA"/>
</dbReference>
<dbReference type="GO" id="GO:0006629">
    <property type="term" value="P:lipid metabolic process"/>
    <property type="evidence" value="ECO:0007669"/>
    <property type="project" value="UniProtKB-KW"/>
</dbReference>
<dbReference type="InterPro" id="IPR012171">
    <property type="entry name" value="Fatty_acid_desaturase"/>
</dbReference>
<dbReference type="Pfam" id="PF00487">
    <property type="entry name" value="FA_desaturase"/>
    <property type="match status" value="1"/>
</dbReference>
<protein>
    <submittedName>
        <fullName evidence="10">8246_t:CDS:1</fullName>
    </submittedName>
</protein>
<evidence type="ECO:0000256" key="7">
    <source>
        <dbReference type="ARBA" id="ARBA00023136"/>
    </source>
</evidence>
<evidence type="ECO:0000259" key="9">
    <source>
        <dbReference type="Pfam" id="PF00487"/>
    </source>
</evidence>
<feature type="non-terminal residue" evidence="10">
    <location>
        <position position="67"/>
    </location>
</feature>
<feature type="domain" description="Fatty acid desaturase" evidence="9">
    <location>
        <begin position="3"/>
        <end position="66"/>
    </location>
</feature>
<dbReference type="AlphaFoldDB" id="A0A9N9J9K9"/>
<comment type="subcellular location">
    <subcellularLocation>
        <location evidence="1">Membrane</location>
        <topology evidence="1">Multi-pass membrane protein</topology>
    </subcellularLocation>
</comment>
<evidence type="ECO:0000256" key="5">
    <source>
        <dbReference type="ARBA" id="ARBA00023002"/>
    </source>
</evidence>
<reference evidence="10" key="1">
    <citation type="submission" date="2021-06" db="EMBL/GenBank/DDBJ databases">
        <authorList>
            <person name="Kallberg Y."/>
            <person name="Tangrot J."/>
            <person name="Rosling A."/>
        </authorList>
    </citation>
    <scope>NUCLEOTIDE SEQUENCE</scope>
    <source>
        <strain evidence="10">MA453B</strain>
    </source>
</reference>
<name>A0A9N9J9K9_9GLOM</name>
<keyword evidence="8" id="KW-0732">Signal</keyword>
<evidence type="ECO:0000256" key="8">
    <source>
        <dbReference type="SAM" id="SignalP"/>
    </source>
</evidence>
<dbReference type="Proteomes" id="UP000789405">
    <property type="component" value="Unassembled WGS sequence"/>
</dbReference>
<keyword evidence="11" id="KW-1185">Reference proteome</keyword>
<dbReference type="PANTHER" id="PTHR19353">
    <property type="entry name" value="FATTY ACID DESATURASE 2"/>
    <property type="match status" value="1"/>
</dbReference>
<feature type="chain" id="PRO_5040490769" evidence="8">
    <location>
        <begin position="17"/>
        <end position="67"/>
    </location>
</feature>
<evidence type="ECO:0000256" key="4">
    <source>
        <dbReference type="ARBA" id="ARBA00022989"/>
    </source>
</evidence>
<gene>
    <name evidence="10" type="ORF">DERYTH_LOCUS18217</name>
</gene>
<evidence type="ECO:0000256" key="1">
    <source>
        <dbReference type="ARBA" id="ARBA00004141"/>
    </source>
</evidence>
<sequence>MCGLLLALCFSLNHNGMKVLDEDETMKTDFFVEQVITGRDVTANSLMGRWFVEWFTGGLNYQIEHHV</sequence>
<accession>A0A9N9J9K9</accession>
<dbReference type="InterPro" id="IPR005804">
    <property type="entry name" value="FA_desaturase_dom"/>
</dbReference>
<comment type="similarity">
    <text evidence="2">Belongs to the fatty acid desaturase type 1 family.</text>
</comment>
<keyword evidence="4" id="KW-1133">Transmembrane helix</keyword>
<organism evidence="10 11">
    <name type="scientific">Dentiscutata erythropus</name>
    <dbReference type="NCBI Taxonomy" id="1348616"/>
    <lineage>
        <taxon>Eukaryota</taxon>
        <taxon>Fungi</taxon>
        <taxon>Fungi incertae sedis</taxon>
        <taxon>Mucoromycota</taxon>
        <taxon>Glomeromycotina</taxon>
        <taxon>Glomeromycetes</taxon>
        <taxon>Diversisporales</taxon>
        <taxon>Gigasporaceae</taxon>
        <taxon>Dentiscutata</taxon>
    </lineage>
</organism>
<evidence type="ECO:0000313" key="10">
    <source>
        <dbReference type="EMBL" id="CAG8765701.1"/>
    </source>
</evidence>